<gene>
    <name evidence="4" type="ORF">ILEXP_LOCUS34027</name>
</gene>
<dbReference type="PANTHER" id="PTHR34674:SF1">
    <property type="entry name" value="PHOSPHATIDYLCHOLINE:DIACYLGLYCEROL CHOLINEPHOSPHOTRANSFERASE 1-RELATED"/>
    <property type="match status" value="1"/>
</dbReference>
<feature type="domain" description="AtPDCT1/2 transmembrane" evidence="3">
    <location>
        <begin position="98"/>
        <end position="131"/>
    </location>
</feature>
<keyword evidence="2" id="KW-1133">Transmembrane helix</keyword>
<evidence type="ECO:0000313" key="4">
    <source>
        <dbReference type="EMBL" id="CAK9164883.1"/>
    </source>
</evidence>
<dbReference type="PANTHER" id="PTHR34674">
    <property type="entry name" value="PHOSPHATIDYLCHOLINE:DIACYLGLYCEROL CHOLINEPHOSPHOTRANSFERASE 1-RELATED"/>
    <property type="match status" value="1"/>
</dbReference>
<keyword evidence="5" id="KW-1185">Reference proteome</keyword>
<dbReference type="AlphaFoldDB" id="A0ABC8T642"/>
<dbReference type="Proteomes" id="UP001642360">
    <property type="component" value="Unassembled WGS sequence"/>
</dbReference>
<reference evidence="4 5" key="1">
    <citation type="submission" date="2024-02" db="EMBL/GenBank/DDBJ databases">
        <authorList>
            <person name="Vignale AGUSTIN F."/>
            <person name="Sosa J E."/>
            <person name="Modenutti C."/>
        </authorList>
    </citation>
    <scope>NUCLEOTIDE SEQUENCE [LARGE SCALE GENOMIC DNA]</scope>
</reference>
<proteinExistence type="predicted"/>
<dbReference type="EMBL" id="CAUOFW020004281">
    <property type="protein sequence ID" value="CAK9164883.1"/>
    <property type="molecule type" value="Genomic_DNA"/>
</dbReference>
<protein>
    <recommendedName>
        <fullName evidence="3">AtPDCT1/2 transmembrane domain-containing protein</fullName>
    </recommendedName>
</protein>
<keyword evidence="2" id="KW-0812">Transmembrane</keyword>
<keyword evidence="2" id="KW-0472">Membrane</keyword>
<name>A0ABC8T642_9AQUA</name>
<comment type="caution">
    <text evidence="4">The sequence shown here is derived from an EMBL/GenBank/DDBJ whole genome shotgun (WGS) entry which is preliminary data.</text>
</comment>
<accession>A0ABC8T642</accession>
<dbReference type="InterPro" id="IPR056361">
    <property type="entry name" value="AtPDCT1_2_TM_dom"/>
</dbReference>
<organism evidence="4 5">
    <name type="scientific">Ilex paraguariensis</name>
    <name type="common">yerba mate</name>
    <dbReference type="NCBI Taxonomy" id="185542"/>
    <lineage>
        <taxon>Eukaryota</taxon>
        <taxon>Viridiplantae</taxon>
        <taxon>Streptophyta</taxon>
        <taxon>Embryophyta</taxon>
        <taxon>Tracheophyta</taxon>
        <taxon>Spermatophyta</taxon>
        <taxon>Magnoliopsida</taxon>
        <taxon>eudicotyledons</taxon>
        <taxon>Gunneridae</taxon>
        <taxon>Pentapetalae</taxon>
        <taxon>asterids</taxon>
        <taxon>campanulids</taxon>
        <taxon>Aquifoliales</taxon>
        <taxon>Aquifoliaceae</taxon>
        <taxon>Ilex</taxon>
    </lineage>
</organism>
<dbReference type="Pfam" id="PF24788">
    <property type="entry name" value="AtPDCT1_2"/>
    <property type="match status" value="1"/>
</dbReference>
<dbReference type="InterPro" id="IPR055311">
    <property type="entry name" value="PDCT1/2-like"/>
</dbReference>
<evidence type="ECO:0000256" key="1">
    <source>
        <dbReference type="SAM" id="MobiDB-lite"/>
    </source>
</evidence>
<feature type="transmembrane region" description="Helical" evidence="2">
    <location>
        <begin position="72"/>
        <end position="91"/>
    </location>
</feature>
<evidence type="ECO:0000259" key="3">
    <source>
        <dbReference type="Pfam" id="PF24788"/>
    </source>
</evidence>
<sequence>MNGDTPHQPFQPTLKHRHNGKPNGYVNGVKAGDDGGEMKKKVNGGGLFQNAYFMKWRAGDVLGVVKYHPIPCVFAAFLLFFMAVEYTLLMIPPSSPPFDLGFVATVSLHRLLASRPLLNSLLAGLNTIIIVD</sequence>
<evidence type="ECO:0000256" key="2">
    <source>
        <dbReference type="SAM" id="Phobius"/>
    </source>
</evidence>
<feature type="region of interest" description="Disordered" evidence="1">
    <location>
        <begin position="1"/>
        <end position="30"/>
    </location>
</feature>
<evidence type="ECO:0000313" key="5">
    <source>
        <dbReference type="Proteomes" id="UP001642360"/>
    </source>
</evidence>